<dbReference type="CDD" id="cd06170">
    <property type="entry name" value="LuxR_C_like"/>
    <property type="match status" value="1"/>
</dbReference>
<keyword evidence="4" id="KW-0804">Transcription</keyword>
<organism evidence="8 9">
    <name type="scientific">Flavobacterium aquicola</name>
    <dbReference type="NCBI Taxonomy" id="1682742"/>
    <lineage>
        <taxon>Bacteria</taxon>
        <taxon>Pseudomonadati</taxon>
        <taxon>Bacteroidota</taxon>
        <taxon>Flavobacteriia</taxon>
        <taxon>Flavobacteriales</taxon>
        <taxon>Flavobacteriaceae</taxon>
        <taxon>Flavobacterium</taxon>
    </lineage>
</organism>
<protein>
    <submittedName>
        <fullName evidence="8">LuxR family two component transcriptional regulator</fullName>
    </submittedName>
</protein>
<sequence>MEKIKIIIADDHTMFLQGIVSLLENEENISILGKAENGNEVFKVIEKRIPDIILLDISMPEMDGIEVSKIVKQKYPDIKILIVSTHSNTQMIAKLIRIGIDGYLLKNAEKKELLYAIQTIHNGEVYFCKEAAEKNDGNNSKMKSEILQITELSSREKEILVLIAQEFTGNEIAEKTNITLNTVNTHRRNLLSKLNVKNTAGLVKYAIEYGLLD</sequence>
<dbReference type="SUPFAM" id="SSF46894">
    <property type="entry name" value="C-terminal effector domain of the bipartite response regulators"/>
    <property type="match status" value="1"/>
</dbReference>
<keyword evidence="3" id="KW-0238">DNA-binding</keyword>
<dbReference type="InterPro" id="IPR011006">
    <property type="entry name" value="CheY-like_superfamily"/>
</dbReference>
<dbReference type="InterPro" id="IPR001789">
    <property type="entry name" value="Sig_transdc_resp-reg_receiver"/>
</dbReference>
<feature type="modified residue" description="4-aspartylphosphate" evidence="5">
    <location>
        <position position="56"/>
    </location>
</feature>
<dbReference type="SMART" id="SM00421">
    <property type="entry name" value="HTH_LUXR"/>
    <property type="match status" value="1"/>
</dbReference>
<dbReference type="GO" id="GO:0003677">
    <property type="term" value="F:DNA binding"/>
    <property type="evidence" value="ECO:0007669"/>
    <property type="project" value="UniProtKB-KW"/>
</dbReference>
<feature type="domain" description="HTH luxR-type" evidence="6">
    <location>
        <begin position="145"/>
        <end position="210"/>
    </location>
</feature>
<evidence type="ECO:0000256" key="2">
    <source>
        <dbReference type="ARBA" id="ARBA00023015"/>
    </source>
</evidence>
<dbReference type="InterPro" id="IPR016032">
    <property type="entry name" value="Sig_transdc_resp-reg_C-effctor"/>
</dbReference>
<dbReference type="PANTHER" id="PTHR43214:SF41">
    <property type="entry name" value="NITRATE_NITRITE RESPONSE REGULATOR PROTEIN NARP"/>
    <property type="match status" value="1"/>
</dbReference>
<evidence type="ECO:0000259" key="6">
    <source>
        <dbReference type="PROSITE" id="PS50043"/>
    </source>
</evidence>
<dbReference type="Pfam" id="PF00196">
    <property type="entry name" value="GerE"/>
    <property type="match status" value="1"/>
</dbReference>
<gene>
    <name evidence="8" type="ORF">C8P67_11065</name>
</gene>
<comment type="caution">
    <text evidence="8">The sequence shown here is derived from an EMBL/GenBank/DDBJ whole genome shotgun (WGS) entry which is preliminary data.</text>
</comment>
<evidence type="ECO:0000256" key="4">
    <source>
        <dbReference type="ARBA" id="ARBA00023163"/>
    </source>
</evidence>
<evidence type="ECO:0000313" key="8">
    <source>
        <dbReference type="EMBL" id="REG96244.1"/>
    </source>
</evidence>
<feature type="domain" description="Response regulatory" evidence="7">
    <location>
        <begin position="5"/>
        <end position="121"/>
    </location>
</feature>
<name>A0A3E0EDF7_9FLAO</name>
<evidence type="ECO:0000313" key="9">
    <source>
        <dbReference type="Proteomes" id="UP000257136"/>
    </source>
</evidence>
<keyword evidence="2" id="KW-0805">Transcription regulation</keyword>
<dbReference type="SMART" id="SM00448">
    <property type="entry name" value="REC"/>
    <property type="match status" value="1"/>
</dbReference>
<keyword evidence="1 5" id="KW-0597">Phosphoprotein</keyword>
<dbReference type="SUPFAM" id="SSF52172">
    <property type="entry name" value="CheY-like"/>
    <property type="match status" value="1"/>
</dbReference>
<dbReference type="AlphaFoldDB" id="A0A3E0EDF7"/>
<dbReference type="PANTHER" id="PTHR43214">
    <property type="entry name" value="TWO-COMPONENT RESPONSE REGULATOR"/>
    <property type="match status" value="1"/>
</dbReference>
<dbReference type="InterPro" id="IPR058245">
    <property type="entry name" value="NreC/VraR/RcsB-like_REC"/>
</dbReference>
<dbReference type="PROSITE" id="PS50043">
    <property type="entry name" value="HTH_LUXR_2"/>
    <property type="match status" value="1"/>
</dbReference>
<dbReference type="InterPro" id="IPR000792">
    <property type="entry name" value="Tscrpt_reg_LuxR_C"/>
</dbReference>
<dbReference type="Proteomes" id="UP000257136">
    <property type="component" value="Unassembled WGS sequence"/>
</dbReference>
<dbReference type="PRINTS" id="PR00038">
    <property type="entry name" value="HTHLUXR"/>
</dbReference>
<dbReference type="Gene3D" id="3.40.50.2300">
    <property type="match status" value="1"/>
</dbReference>
<dbReference type="GO" id="GO:0000160">
    <property type="term" value="P:phosphorelay signal transduction system"/>
    <property type="evidence" value="ECO:0007669"/>
    <property type="project" value="InterPro"/>
</dbReference>
<evidence type="ECO:0000259" key="7">
    <source>
        <dbReference type="PROSITE" id="PS50110"/>
    </source>
</evidence>
<proteinExistence type="predicted"/>
<keyword evidence="9" id="KW-1185">Reference proteome</keyword>
<dbReference type="RefSeq" id="WP_115814167.1">
    <property type="nucleotide sequence ID" value="NZ_QUNI01000010.1"/>
</dbReference>
<dbReference type="PROSITE" id="PS50110">
    <property type="entry name" value="RESPONSE_REGULATORY"/>
    <property type="match status" value="1"/>
</dbReference>
<reference evidence="8 9" key="1">
    <citation type="submission" date="2018-08" db="EMBL/GenBank/DDBJ databases">
        <title>Genomic Encyclopedia of Archaeal and Bacterial Type Strains, Phase II (KMG-II): from individual species to whole genera.</title>
        <authorList>
            <person name="Goeker M."/>
        </authorList>
    </citation>
    <scope>NUCLEOTIDE SEQUENCE [LARGE SCALE GENOMIC DNA]</scope>
    <source>
        <strain evidence="8 9">DSM 100880</strain>
    </source>
</reference>
<dbReference type="InterPro" id="IPR039420">
    <property type="entry name" value="WalR-like"/>
</dbReference>
<evidence type="ECO:0000256" key="1">
    <source>
        <dbReference type="ARBA" id="ARBA00022553"/>
    </source>
</evidence>
<dbReference type="GO" id="GO:0006355">
    <property type="term" value="P:regulation of DNA-templated transcription"/>
    <property type="evidence" value="ECO:0007669"/>
    <property type="project" value="InterPro"/>
</dbReference>
<dbReference type="CDD" id="cd17535">
    <property type="entry name" value="REC_NarL-like"/>
    <property type="match status" value="1"/>
</dbReference>
<accession>A0A3E0EDF7</accession>
<dbReference type="Pfam" id="PF00072">
    <property type="entry name" value="Response_reg"/>
    <property type="match status" value="1"/>
</dbReference>
<evidence type="ECO:0000256" key="3">
    <source>
        <dbReference type="ARBA" id="ARBA00023125"/>
    </source>
</evidence>
<dbReference type="EMBL" id="QUNI01000010">
    <property type="protein sequence ID" value="REG96244.1"/>
    <property type="molecule type" value="Genomic_DNA"/>
</dbReference>
<dbReference type="OrthoDB" id="9795108at2"/>
<evidence type="ECO:0000256" key="5">
    <source>
        <dbReference type="PROSITE-ProRule" id="PRU00169"/>
    </source>
</evidence>